<sequence length="410" mass="43898">MAMSKVLLVALLIAVCTTVASAQDCDENRRCGDSRCCSQYGYCGCTIDYCGSGCKSQCNSCGGGGAAPTIGVCYGVLGDNLPSHSQVVALLKSRGVSNVKIYDAAHDVLQAFANSGIDLSVAVPNQEVRTVADSQDAANGWVQDNIRRFVGATKIGSIAVGNEYLTDSRNDPSKLLPAMQNIQRALEGQGLGNIKVSTPHEFGVVDISFPPSAGTFKGNYINVMRGILEFLRQKNSVFMVNIYPFFAYRFNSGQINLDYALFNPNAPPISDSGRTYRNLFDAQVDSVIAAMNRLGYGNLPLMITESGWPSGGGGVGAGVSNAKTYNNNLVKHVLQNGTPMRPGDRIPTYIFALFNENKKGGDAIETNFGLFFPDQRPVYDINLSATVSRPHNASAMDIDQAALVEPLAVE</sequence>
<feature type="signal peptide" evidence="8">
    <location>
        <begin position="1"/>
        <end position="22"/>
    </location>
</feature>
<dbReference type="GO" id="GO:0005975">
    <property type="term" value="P:carbohydrate metabolic process"/>
    <property type="evidence" value="ECO:0007669"/>
    <property type="project" value="InterPro"/>
</dbReference>
<dbReference type="GO" id="GO:0008061">
    <property type="term" value="F:chitin binding"/>
    <property type="evidence" value="ECO:0007669"/>
    <property type="project" value="UniProtKB-UniRule"/>
</dbReference>
<dbReference type="InterPro" id="IPR001002">
    <property type="entry name" value="Chitin-bd_1"/>
</dbReference>
<feature type="disulfide bond" evidence="5">
    <location>
        <begin position="54"/>
        <end position="58"/>
    </location>
</feature>
<evidence type="ECO:0000313" key="10">
    <source>
        <dbReference type="EMBL" id="KAG0560293.1"/>
    </source>
</evidence>
<dbReference type="SMART" id="SM00270">
    <property type="entry name" value="ChtBD1"/>
    <property type="match status" value="1"/>
</dbReference>
<dbReference type="PANTHER" id="PTHR32227">
    <property type="entry name" value="GLUCAN ENDO-1,3-BETA-GLUCOSIDASE BG1-RELATED-RELATED"/>
    <property type="match status" value="1"/>
</dbReference>
<reference evidence="10" key="1">
    <citation type="submission" date="2020-06" db="EMBL/GenBank/DDBJ databases">
        <title>WGS assembly of Ceratodon purpureus strain R40.</title>
        <authorList>
            <person name="Carey S.B."/>
            <person name="Jenkins J."/>
            <person name="Shu S."/>
            <person name="Lovell J.T."/>
            <person name="Sreedasyam A."/>
            <person name="Maumus F."/>
            <person name="Tiley G.P."/>
            <person name="Fernandez-Pozo N."/>
            <person name="Barry K."/>
            <person name="Chen C."/>
            <person name="Wang M."/>
            <person name="Lipzen A."/>
            <person name="Daum C."/>
            <person name="Saski C.A."/>
            <person name="Payton A.C."/>
            <person name="Mcbreen J.C."/>
            <person name="Conrad R.E."/>
            <person name="Kollar L.M."/>
            <person name="Olsson S."/>
            <person name="Huttunen S."/>
            <person name="Landis J.B."/>
            <person name="Wickett N.J."/>
            <person name="Johnson M.G."/>
            <person name="Rensing S.A."/>
            <person name="Grimwood J."/>
            <person name="Schmutz J."/>
            <person name="Mcdaniel S.F."/>
        </authorList>
    </citation>
    <scope>NUCLEOTIDE SEQUENCE</scope>
    <source>
        <strain evidence="10">R40</strain>
    </source>
</reference>
<dbReference type="InterPro" id="IPR017853">
    <property type="entry name" value="GH"/>
</dbReference>
<dbReference type="PROSITE" id="PS00587">
    <property type="entry name" value="GLYCOSYL_HYDROL_F17"/>
    <property type="match status" value="1"/>
</dbReference>
<dbReference type="Gene3D" id="3.30.60.10">
    <property type="entry name" value="Endochitinase-like"/>
    <property type="match status" value="1"/>
</dbReference>
<gene>
    <name evidence="10" type="ORF">KC19_10G169400</name>
</gene>
<dbReference type="InterPro" id="IPR018371">
    <property type="entry name" value="Chitin-binding_1_CS"/>
</dbReference>
<evidence type="ECO:0000256" key="4">
    <source>
        <dbReference type="ARBA" id="ARBA00023295"/>
    </source>
</evidence>
<evidence type="ECO:0000256" key="6">
    <source>
        <dbReference type="RuleBase" id="RU004335"/>
    </source>
</evidence>
<comment type="caution">
    <text evidence="5">Lacks conserved residue(s) required for the propagation of feature annotation.</text>
</comment>
<dbReference type="Pfam" id="PF00187">
    <property type="entry name" value="Chitin_bind_1"/>
    <property type="match status" value="1"/>
</dbReference>
<dbReference type="Gene3D" id="3.20.20.80">
    <property type="entry name" value="Glycosidases"/>
    <property type="match status" value="1"/>
</dbReference>
<dbReference type="SUPFAM" id="SSF51445">
    <property type="entry name" value="(Trans)glycosidases"/>
    <property type="match status" value="1"/>
</dbReference>
<dbReference type="FunFam" id="3.20.20.80:FF:000010">
    <property type="entry name" value="glucan endo-1,3-beta-glucosidase, basic"/>
    <property type="match status" value="1"/>
</dbReference>
<evidence type="ECO:0000256" key="5">
    <source>
        <dbReference type="PROSITE-ProRule" id="PRU00261"/>
    </source>
</evidence>
<dbReference type="EMBL" id="CM026431">
    <property type="protein sequence ID" value="KAG0560293.1"/>
    <property type="molecule type" value="Genomic_DNA"/>
</dbReference>
<comment type="caution">
    <text evidence="10">The sequence shown here is derived from an EMBL/GenBank/DDBJ whole genome shotgun (WGS) entry which is preliminary data.</text>
</comment>
<feature type="chain" id="PRO_5035798106" description="Chitin-binding type-1 domain-containing protein" evidence="8">
    <location>
        <begin position="23"/>
        <end position="410"/>
    </location>
</feature>
<feature type="disulfide bond" evidence="5">
    <location>
        <begin position="31"/>
        <end position="43"/>
    </location>
</feature>
<keyword evidence="8" id="KW-0732">Signal</keyword>
<dbReference type="InterPro" id="IPR044965">
    <property type="entry name" value="Glyco_hydro_17_plant"/>
</dbReference>
<comment type="similarity">
    <text evidence="1 6">Belongs to the glycosyl hydrolase 17 family.</text>
</comment>
<organism evidence="10 11">
    <name type="scientific">Ceratodon purpureus</name>
    <name type="common">Fire moss</name>
    <name type="synonym">Dicranum purpureum</name>
    <dbReference type="NCBI Taxonomy" id="3225"/>
    <lineage>
        <taxon>Eukaryota</taxon>
        <taxon>Viridiplantae</taxon>
        <taxon>Streptophyta</taxon>
        <taxon>Embryophyta</taxon>
        <taxon>Bryophyta</taxon>
        <taxon>Bryophytina</taxon>
        <taxon>Bryopsida</taxon>
        <taxon>Dicranidae</taxon>
        <taxon>Pseudoditrichales</taxon>
        <taxon>Ditrichaceae</taxon>
        <taxon>Ceratodon</taxon>
    </lineage>
</organism>
<dbReference type="CDD" id="cd00035">
    <property type="entry name" value="ChtBD1"/>
    <property type="match status" value="1"/>
</dbReference>
<dbReference type="PROSITE" id="PS50941">
    <property type="entry name" value="CHIT_BIND_I_2"/>
    <property type="match status" value="1"/>
</dbReference>
<proteinExistence type="inferred from homology"/>
<evidence type="ECO:0000256" key="3">
    <source>
        <dbReference type="ARBA" id="ARBA00022801"/>
    </source>
</evidence>
<protein>
    <recommendedName>
        <fullName evidence="9">Chitin-binding type-1 domain-containing protein</fullName>
    </recommendedName>
</protein>
<name>A0A8T0GMW5_CERPU</name>
<evidence type="ECO:0000313" key="11">
    <source>
        <dbReference type="Proteomes" id="UP000822688"/>
    </source>
</evidence>
<evidence type="ECO:0000256" key="2">
    <source>
        <dbReference type="ARBA" id="ARBA00022669"/>
    </source>
</evidence>
<evidence type="ECO:0000256" key="1">
    <source>
        <dbReference type="ARBA" id="ARBA00008773"/>
    </source>
</evidence>
<dbReference type="GO" id="GO:0004553">
    <property type="term" value="F:hydrolase activity, hydrolyzing O-glycosyl compounds"/>
    <property type="evidence" value="ECO:0007669"/>
    <property type="project" value="InterPro"/>
</dbReference>
<dbReference type="OrthoDB" id="941679at2759"/>
<accession>A0A8T0GMW5</accession>
<evidence type="ECO:0000256" key="8">
    <source>
        <dbReference type="SAM" id="SignalP"/>
    </source>
</evidence>
<dbReference type="PROSITE" id="PS00026">
    <property type="entry name" value="CHIT_BIND_I_1"/>
    <property type="match status" value="1"/>
</dbReference>
<evidence type="ECO:0000259" key="9">
    <source>
        <dbReference type="PROSITE" id="PS50941"/>
    </source>
</evidence>
<keyword evidence="11" id="KW-1185">Reference proteome</keyword>
<dbReference type="SUPFAM" id="SSF57016">
    <property type="entry name" value="Plant lectins/antimicrobial peptides"/>
    <property type="match status" value="1"/>
</dbReference>
<feature type="domain" description="Chitin-binding type-1" evidence="9">
    <location>
        <begin position="22"/>
        <end position="60"/>
    </location>
</feature>
<keyword evidence="3 7" id="KW-0378">Hydrolase</keyword>
<keyword evidence="2 5" id="KW-0147">Chitin-binding</keyword>
<keyword evidence="4 7" id="KW-0326">Glycosidase</keyword>
<keyword evidence="5" id="KW-1015">Disulfide bond</keyword>
<feature type="disulfide bond" evidence="5">
    <location>
        <begin position="36"/>
        <end position="50"/>
    </location>
</feature>
<dbReference type="InterPro" id="IPR000490">
    <property type="entry name" value="Glyco_hydro_17"/>
</dbReference>
<dbReference type="AlphaFoldDB" id="A0A8T0GMW5"/>
<dbReference type="InterPro" id="IPR036861">
    <property type="entry name" value="Endochitinase-like_sf"/>
</dbReference>
<evidence type="ECO:0000256" key="7">
    <source>
        <dbReference type="RuleBase" id="RU004336"/>
    </source>
</evidence>
<dbReference type="Proteomes" id="UP000822688">
    <property type="component" value="Chromosome 10"/>
</dbReference>
<dbReference type="Pfam" id="PF00332">
    <property type="entry name" value="Glyco_hydro_17"/>
    <property type="match status" value="1"/>
</dbReference>